<reference evidence="3" key="2">
    <citation type="submission" date="2019-07" db="EMBL/GenBank/DDBJ databases">
        <authorList>
            <person name="Yang Y."/>
            <person name="Bocs S."/>
            <person name="Baudouin L."/>
        </authorList>
    </citation>
    <scope>NUCLEOTIDE SEQUENCE</scope>
    <source>
        <tissue evidence="3">Spear leaf of Hainan Tall coconut</tissue>
    </source>
</reference>
<protein>
    <submittedName>
        <fullName evidence="3">Putative QWRF motif-containing protein 6</fullName>
    </submittedName>
</protein>
<dbReference type="GO" id="GO:0005880">
    <property type="term" value="C:nuclear microtubule"/>
    <property type="evidence" value="ECO:0007669"/>
    <property type="project" value="TreeGrafter"/>
</dbReference>
<organism evidence="3 4">
    <name type="scientific">Cocos nucifera</name>
    <name type="common">Coconut palm</name>
    <dbReference type="NCBI Taxonomy" id="13894"/>
    <lineage>
        <taxon>Eukaryota</taxon>
        <taxon>Viridiplantae</taxon>
        <taxon>Streptophyta</taxon>
        <taxon>Embryophyta</taxon>
        <taxon>Tracheophyta</taxon>
        <taxon>Spermatophyta</taxon>
        <taxon>Magnoliopsida</taxon>
        <taxon>Liliopsida</taxon>
        <taxon>Arecaceae</taxon>
        <taxon>Arecoideae</taxon>
        <taxon>Cocoseae</taxon>
        <taxon>Attaleinae</taxon>
        <taxon>Cocos</taxon>
    </lineage>
</organism>
<dbReference type="Pfam" id="PF04484">
    <property type="entry name" value="QWRF"/>
    <property type="match status" value="1"/>
</dbReference>
<dbReference type="InterPro" id="IPR007573">
    <property type="entry name" value="QWRF"/>
</dbReference>
<dbReference type="GO" id="GO:0005737">
    <property type="term" value="C:cytoplasm"/>
    <property type="evidence" value="ECO:0007669"/>
    <property type="project" value="TreeGrafter"/>
</dbReference>
<accession>A0A8K0IP51</accession>
<dbReference type="EMBL" id="CM017882">
    <property type="protein sequence ID" value="KAG1363837.1"/>
    <property type="molecule type" value="Genomic_DNA"/>
</dbReference>
<dbReference type="PANTHER" id="PTHR31807:SF6">
    <property type="entry name" value="PROTEIN ENDOSPERM DEFECTIVE 1-RELATED"/>
    <property type="match status" value="1"/>
</dbReference>
<comment type="caution">
    <text evidence="3">The sequence shown here is derived from an EMBL/GenBank/DDBJ whole genome shotgun (WGS) entry which is preliminary data.</text>
</comment>
<proteinExistence type="inferred from homology"/>
<keyword evidence="4" id="KW-1185">Reference proteome</keyword>
<feature type="region of interest" description="Disordered" evidence="2">
    <location>
        <begin position="184"/>
        <end position="210"/>
    </location>
</feature>
<feature type="compositionally biased region" description="Polar residues" evidence="2">
    <location>
        <begin position="1"/>
        <end position="25"/>
    </location>
</feature>
<evidence type="ECO:0000256" key="1">
    <source>
        <dbReference type="ARBA" id="ARBA00010016"/>
    </source>
</evidence>
<feature type="region of interest" description="Disordered" evidence="2">
    <location>
        <begin position="245"/>
        <end position="277"/>
    </location>
</feature>
<dbReference type="Proteomes" id="UP000797356">
    <property type="component" value="Chromosome 11"/>
</dbReference>
<evidence type="ECO:0000313" key="3">
    <source>
        <dbReference type="EMBL" id="KAG1363837.1"/>
    </source>
</evidence>
<feature type="compositionally biased region" description="Low complexity" evidence="2">
    <location>
        <begin position="247"/>
        <end position="271"/>
    </location>
</feature>
<comment type="similarity">
    <text evidence="1">Belongs to the QWRF family.</text>
</comment>
<dbReference type="GO" id="GO:0008017">
    <property type="term" value="F:microtubule binding"/>
    <property type="evidence" value="ECO:0007669"/>
    <property type="project" value="TreeGrafter"/>
</dbReference>
<dbReference type="PANTHER" id="PTHR31807">
    <property type="entry name" value="AUGMIN FAMILY MEMBER"/>
    <property type="match status" value="1"/>
</dbReference>
<gene>
    <name evidence="3" type="ORF">COCNU_11G006640</name>
</gene>
<dbReference type="GO" id="GO:0051225">
    <property type="term" value="P:spindle assembly"/>
    <property type="evidence" value="ECO:0007669"/>
    <property type="project" value="TreeGrafter"/>
</dbReference>
<dbReference type="OrthoDB" id="542108at2759"/>
<feature type="region of interest" description="Disordered" evidence="2">
    <location>
        <begin position="1"/>
        <end position="63"/>
    </location>
</feature>
<feature type="compositionally biased region" description="Low complexity" evidence="2">
    <location>
        <begin position="48"/>
        <end position="63"/>
    </location>
</feature>
<reference evidence="3" key="1">
    <citation type="journal article" date="2017" name="Gigascience">
        <title>The genome draft of coconut (Cocos nucifera).</title>
        <authorList>
            <person name="Xiao Y."/>
            <person name="Xu P."/>
            <person name="Fan H."/>
            <person name="Baudouin L."/>
            <person name="Xia W."/>
            <person name="Bocs S."/>
            <person name="Xu J."/>
            <person name="Li Q."/>
            <person name="Guo A."/>
            <person name="Zhou L."/>
            <person name="Li J."/>
            <person name="Wu Y."/>
            <person name="Ma Z."/>
            <person name="Armero A."/>
            <person name="Issali A.E."/>
            <person name="Liu N."/>
            <person name="Peng M."/>
            <person name="Yang Y."/>
        </authorList>
    </citation>
    <scope>NUCLEOTIDE SEQUENCE</scope>
    <source>
        <tissue evidence="3">Spear leaf of Hainan Tall coconut</tissue>
    </source>
</reference>
<evidence type="ECO:0000313" key="4">
    <source>
        <dbReference type="Proteomes" id="UP000797356"/>
    </source>
</evidence>
<dbReference type="AlphaFoldDB" id="A0A8K0IP51"/>
<name>A0A8K0IP51_COCNU</name>
<sequence length="614" mass="67833">MESISKPSSSQEPPSIPRSPTQEAHLQQVPKPAATEKRPRRRRREVSSRYMSSTPSNSSSSIPIASSLSLLSSYGDPSFPLLRKHHHEEKHRQEPGVPPSTIADAGDLELELSSYLADEYRPGMAAAADAKQYLGTPLPFGIQSKALGTEKKRVVRLFGENDVAEQQQQQKTVEWAKLVDGKLRSRKPRPDNPMVCTADRGGVGANYTPKQSSLTQNLLRSMNFRAVSLKRIVAQGSKAELATPARVSPLPLEEDSSSLSVETSSKNSSTDPSEAELWGASGQGELCESPRLLSQKNSRIQVELDHLLNMPVRQLSEDWGLGGHDIVEDASRRVPSSPFHHSLTLAVPNCRRPPFNPTNSVCRHLVPLKSQGSTARSAALGLPPQPLSTKLVMDSKKGKKALNNQDDIHLLCLLHHRNLQWRFINAKAQAAVNARTIAAEKSLYSHEAKLSELRDSVVVKRIELEKLKRARNFQAIVEDQMPYLDQWTGLEGDHSSSLSGATKVLQDASLRLPVNGDAKADIIELDEVLESALDVLEESSSCVGRFLPQVEGVEDVISDLAMVVSRERALFEECRYLISMVYELQMAFSFFSDLPVDTKFILFCVLMRNCISKG</sequence>
<evidence type="ECO:0000256" key="2">
    <source>
        <dbReference type="SAM" id="MobiDB-lite"/>
    </source>
</evidence>